<sequence>MGLFSIPEGCCPPNLRLNPFTDLENQTLEVPPYRFFRAALNMRVLSPRFEAQPLHGFRELSPQRLAGSPLTGPDLSLWIGSLCPKGSVPKIRGSAPSRISRIKSPKACRIAFPHGFKHQVSGN</sequence>
<proteinExistence type="predicted"/>
<reference evidence="1" key="1">
    <citation type="submission" date="2017-07" db="EMBL/GenBank/DDBJ databases">
        <title>Taro Niue Genome Assembly and Annotation.</title>
        <authorList>
            <person name="Atibalentja N."/>
            <person name="Keating K."/>
            <person name="Fields C.J."/>
        </authorList>
    </citation>
    <scope>NUCLEOTIDE SEQUENCE</scope>
    <source>
        <strain evidence="1">Niue_2</strain>
        <tissue evidence="1">Leaf</tissue>
    </source>
</reference>
<dbReference type="AlphaFoldDB" id="A0A843WCQ7"/>
<keyword evidence="2" id="KW-1185">Reference proteome</keyword>
<comment type="caution">
    <text evidence="1">The sequence shown here is derived from an EMBL/GenBank/DDBJ whole genome shotgun (WGS) entry which is preliminary data.</text>
</comment>
<dbReference type="Proteomes" id="UP000652761">
    <property type="component" value="Unassembled WGS sequence"/>
</dbReference>
<organism evidence="1 2">
    <name type="scientific">Colocasia esculenta</name>
    <name type="common">Wild taro</name>
    <name type="synonym">Arum esculentum</name>
    <dbReference type="NCBI Taxonomy" id="4460"/>
    <lineage>
        <taxon>Eukaryota</taxon>
        <taxon>Viridiplantae</taxon>
        <taxon>Streptophyta</taxon>
        <taxon>Embryophyta</taxon>
        <taxon>Tracheophyta</taxon>
        <taxon>Spermatophyta</taxon>
        <taxon>Magnoliopsida</taxon>
        <taxon>Liliopsida</taxon>
        <taxon>Araceae</taxon>
        <taxon>Aroideae</taxon>
        <taxon>Colocasieae</taxon>
        <taxon>Colocasia</taxon>
    </lineage>
</organism>
<accession>A0A843WCQ7</accession>
<dbReference type="OrthoDB" id="5130at2759"/>
<name>A0A843WCQ7_COLES</name>
<gene>
    <name evidence="1" type="ORF">Taro_037402</name>
</gene>
<evidence type="ECO:0000313" key="2">
    <source>
        <dbReference type="Proteomes" id="UP000652761"/>
    </source>
</evidence>
<evidence type="ECO:0000313" key="1">
    <source>
        <dbReference type="EMBL" id="MQM04598.1"/>
    </source>
</evidence>
<protein>
    <submittedName>
        <fullName evidence="1">Uncharacterized protein</fullName>
    </submittedName>
</protein>
<dbReference type="EMBL" id="NMUH01003250">
    <property type="protein sequence ID" value="MQM04598.1"/>
    <property type="molecule type" value="Genomic_DNA"/>
</dbReference>